<accession>A0A317XYZ0</accession>
<dbReference type="EMBL" id="KZ819188">
    <property type="protein sequence ID" value="PWZ03505.1"/>
    <property type="molecule type" value="Genomic_DNA"/>
</dbReference>
<sequence>MLRHSLLAQLISLCALSSIRVRDAQCSCRGQLGPPAHMLQTASLAHHGDPSIYYYGELEPEDSPDVILPVLFLKDGTWFRGFASHGRQEVRR</sequence>
<feature type="chain" id="PRO_5016433965" evidence="1">
    <location>
        <begin position="25"/>
        <end position="92"/>
    </location>
</feature>
<evidence type="ECO:0000256" key="1">
    <source>
        <dbReference type="SAM" id="SignalP"/>
    </source>
</evidence>
<name>A0A317XYZ0_9BASI</name>
<dbReference type="Proteomes" id="UP000246740">
    <property type="component" value="Unassembled WGS sequence"/>
</dbReference>
<gene>
    <name evidence="2" type="ORF">BCV70DRAFT_197714</name>
</gene>
<dbReference type="InParanoid" id="A0A317XYZ0"/>
<reference evidence="2 3" key="1">
    <citation type="journal article" date="2018" name="Mol. Biol. Evol.">
        <title>Broad Genomic Sampling Reveals a Smut Pathogenic Ancestry of the Fungal Clade Ustilaginomycotina.</title>
        <authorList>
            <person name="Kijpornyongpan T."/>
            <person name="Mondo S.J."/>
            <person name="Barry K."/>
            <person name="Sandor L."/>
            <person name="Lee J."/>
            <person name="Lipzen A."/>
            <person name="Pangilinan J."/>
            <person name="LaButti K."/>
            <person name="Hainaut M."/>
            <person name="Henrissat B."/>
            <person name="Grigoriev I.V."/>
            <person name="Spatafora J.W."/>
            <person name="Aime M.C."/>
        </authorList>
    </citation>
    <scope>NUCLEOTIDE SEQUENCE [LARGE SCALE GENOMIC DNA]</scope>
    <source>
        <strain evidence="2 3">MCA 3645</strain>
    </source>
</reference>
<organism evidence="2 3">
    <name type="scientific">Testicularia cyperi</name>
    <dbReference type="NCBI Taxonomy" id="1882483"/>
    <lineage>
        <taxon>Eukaryota</taxon>
        <taxon>Fungi</taxon>
        <taxon>Dikarya</taxon>
        <taxon>Basidiomycota</taxon>
        <taxon>Ustilaginomycotina</taxon>
        <taxon>Ustilaginomycetes</taxon>
        <taxon>Ustilaginales</taxon>
        <taxon>Anthracoideaceae</taxon>
        <taxon>Testicularia</taxon>
    </lineage>
</organism>
<protein>
    <submittedName>
        <fullName evidence="2">Uncharacterized protein</fullName>
    </submittedName>
</protein>
<keyword evidence="3" id="KW-1185">Reference proteome</keyword>
<evidence type="ECO:0000313" key="2">
    <source>
        <dbReference type="EMBL" id="PWZ03505.1"/>
    </source>
</evidence>
<feature type="signal peptide" evidence="1">
    <location>
        <begin position="1"/>
        <end position="24"/>
    </location>
</feature>
<proteinExistence type="predicted"/>
<keyword evidence="1" id="KW-0732">Signal</keyword>
<evidence type="ECO:0000313" key="3">
    <source>
        <dbReference type="Proteomes" id="UP000246740"/>
    </source>
</evidence>
<dbReference type="AlphaFoldDB" id="A0A317XYZ0"/>